<evidence type="ECO:0000313" key="1">
    <source>
        <dbReference type="EMBL" id="GMN51350.1"/>
    </source>
</evidence>
<dbReference type="Proteomes" id="UP001187192">
    <property type="component" value="Unassembled WGS sequence"/>
</dbReference>
<evidence type="ECO:0000313" key="2">
    <source>
        <dbReference type="Proteomes" id="UP001187192"/>
    </source>
</evidence>
<name>A0AA88AFV4_FICCA</name>
<reference evidence="1" key="1">
    <citation type="submission" date="2023-07" db="EMBL/GenBank/DDBJ databases">
        <title>draft genome sequence of fig (Ficus carica).</title>
        <authorList>
            <person name="Takahashi T."/>
            <person name="Nishimura K."/>
        </authorList>
    </citation>
    <scope>NUCLEOTIDE SEQUENCE</scope>
</reference>
<gene>
    <name evidence="1" type="ORF">TIFTF001_020501</name>
</gene>
<sequence length="323" mass="37578">MHHYQLAIPQLMPNGMRVFLGLIVIADEASVELSVDDILALYYPQKNSKDRGQNLMYPRKKRQVVGEMKNTDRYWQDWYFFMLVNEKSLNALANAFYPLWGLLRKELRKPPPKALLFGKKLEQLLAEPNREWDEINVPNRLRLSSLCKNFVEIQSGIIKRIPSWVDWPFVIRGALRRLFDTPLFIEPLSDEETLIAELALDTMKIDFPSPKKRVDEKPKKKVPTRKKDTAKAIFPESNIEPQLAKKEEINGEVNLPPRMSLLQDEKLGVHIMRQLLTDVDMDTVNEGRVQSHLDDFSLDGLKCILRGMGLIYHSIDKDVERRE</sequence>
<organism evidence="1 2">
    <name type="scientific">Ficus carica</name>
    <name type="common">Common fig</name>
    <dbReference type="NCBI Taxonomy" id="3494"/>
    <lineage>
        <taxon>Eukaryota</taxon>
        <taxon>Viridiplantae</taxon>
        <taxon>Streptophyta</taxon>
        <taxon>Embryophyta</taxon>
        <taxon>Tracheophyta</taxon>
        <taxon>Spermatophyta</taxon>
        <taxon>Magnoliopsida</taxon>
        <taxon>eudicotyledons</taxon>
        <taxon>Gunneridae</taxon>
        <taxon>Pentapetalae</taxon>
        <taxon>rosids</taxon>
        <taxon>fabids</taxon>
        <taxon>Rosales</taxon>
        <taxon>Moraceae</taxon>
        <taxon>Ficeae</taxon>
        <taxon>Ficus</taxon>
    </lineage>
</organism>
<dbReference type="AlphaFoldDB" id="A0AA88AFV4"/>
<comment type="caution">
    <text evidence="1">The sequence shown here is derived from an EMBL/GenBank/DDBJ whole genome shotgun (WGS) entry which is preliminary data.</text>
</comment>
<keyword evidence="2" id="KW-1185">Reference proteome</keyword>
<dbReference type="EMBL" id="BTGU01000037">
    <property type="protein sequence ID" value="GMN51350.1"/>
    <property type="molecule type" value="Genomic_DNA"/>
</dbReference>
<protein>
    <submittedName>
        <fullName evidence="1">Uncharacterized protein</fullName>
    </submittedName>
</protein>
<accession>A0AA88AFV4</accession>
<proteinExistence type="predicted"/>